<dbReference type="EnsemblMetazoa" id="XM_011680989">
    <property type="protein sequence ID" value="XP_011679291"/>
    <property type="gene ID" value="LOC579310"/>
</dbReference>
<sequence>MRVKAKCVLLLVLLTVLGITLLYNYHAAVDEEVPGELTRRERLLLQQVTRDPNRVIHYNYPITNEASISREPIDISVEMPAWQEVDKHIVVVTGFSQKKAYVGLGLIASVQAHMPVKKIIVYNLGVHPKIVKQMEQMCNVEVRRFNFTNYPKHAAKIDNKAWKIFALREVLMEYGGFFYASPQVRFRAPINFIIPYILKHEGIIAITNPQNLSVEVTHPDLYGILRTSPARFTKAHPNAFIASEHMWLALNGSVPETKIWTPLLDCASNWRCIGPHGSTWGDIEPNVNSTKAHTHRYDMSALSLLLYRNYYDSWHSDTSMNAILKRIADVIYHLDLHDYLWAHYCNPPKKEIDCSIERKLC</sequence>
<dbReference type="AlphaFoldDB" id="A0A7M7RCN8"/>
<dbReference type="RefSeq" id="XP_784525.3">
    <property type="nucleotide sequence ID" value="XM_779432.5"/>
</dbReference>
<dbReference type="Pfam" id="PF07801">
    <property type="entry name" value="DUF1647"/>
    <property type="match status" value="1"/>
</dbReference>
<evidence type="ECO:0000313" key="3">
    <source>
        <dbReference type="Proteomes" id="UP000007110"/>
    </source>
</evidence>
<dbReference type="RefSeq" id="XP_011679291.1">
    <property type="nucleotide sequence ID" value="XM_011680989.2"/>
</dbReference>
<dbReference type="InParanoid" id="A0A7M7RCN8"/>
<dbReference type="KEGG" id="spu:579310"/>
<dbReference type="InterPro" id="IPR012444">
    <property type="entry name" value="DUF1647"/>
</dbReference>
<dbReference type="OrthoDB" id="10053392at2759"/>
<accession>A0A7M7RCN8</accession>
<name>A0A7M7RCN8_STRPU</name>
<reference evidence="3" key="1">
    <citation type="submission" date="2015-02" db="EMBL/GenBank/DDBJ databases">
        <title>Genome sequencing for Strongylocentrotus purpuratus.</title>
        <authorList>
            <person name="Murali S."/>
            <person name="Liu Y."/>
            <person name="Vee V."/>
            <person name="English A."/>
            <person name="Wang M."/>
            <person name="Skinner E."/>
            <person name="Han Y."/>
            <person name="Muzny D.M."/>
            <person name="Worley K.C."/>
            <person name="Gibbs R.A."/>
        </authorList>
    </citation>
    <scope>NUCLEOTIDE SEQUENCE</scope>
</reference>
<protein>
    <submittedName>
        <fullName evidence="2">Uncharacterized protein</fullName>
    </submittedName>
</protein>
<evidence type="ECO:0000313" key="2">
    <source>
        <dbReference type="EnsemblMetazoa" id="XP_784525"/>
    </source>
</evidence>
<dbReference type="Proteomes" id="UP000007110">
    <property type="component" value="Unassembled WGS sequence"/>
</dbReference>
<reference evidence="2" key="2">
    <citation type="submission" date="2021-01" db="UniProtKB">
        <authorList>
            <consortium name="EnsemblMetazoa"/>
        </authorList>
    </citation>
    <scope>IDENTIFICATION</scope>
</reference>
<dbReference type="PANTHER" id="PTHR31389">
    <property type="entry name" value="LD39211P"/>
    <property type="match status" value="1"/>
</dbReference>
<dbReference type="EnsemblMetazoa" id="XM_779432">
    <property type="protein sequence ID" value="XP_784525"/>
    <property type="gene ID" value="LOC579310"/>
</dbReference>
<dbReference type="OMA" id="DWKELDH"/>
<keyword evidence="3" id="KW-1185">Reference proteome</keyword>
<keyword evidence="1" id="KW-0732">Signal</keyword>
<feature type="chain" id="PRO_5036401815" evidence="1">
    <location>
        <begin position="23"/>
        <end position="361"/>
    </location>
</feature>
<evidence type="ECO:0000256" key="1">
    <source>
        <dbReference type="SAM" id="SignalP"/>
    </source>
</evidence>
<feature type="signal peptide" evidence="1">
    <location>
        <begin position="1"/>
        <end position="22"/>
    </location>
</feature>
<proteinExistence type="predicted"/>
<organism evidence="2 3">
    <name type="scientific">Strongylocentrotus purpuratus</name>
    <name type="common">Purple sea urchin</name>
    <dbReference type="NCBI Taxonomy" id="7668"/>
    <lineage>
        <taxon>Eukaryota</taxon>
        <taxon>Metazoa</taxon>
        <taxon>Echinodermata</taxon>
        <taxon>Eleutherozoa</taxon>
        <taxon>Echinozoa</taxon>
        <taxon>Echinoidea</taxon>
        <taxon>Euechinoidea</taxon>
        <taxon>Echinacea</taxon>
        <taxon>Camarodonta</taxon>
        <taxon>Echinidea</taxon>
        <taxon>Strongylocentrotidae</taxon>
        <taxon>Strongylocentrotus</taxon>
    </lineage>
</organism>
<dbReference type="GeneID" id="579310"/>
<dbReference type="PANTHER" id="PTHR31389:SF4">
    <property type="entry name" value="LD39211P"/>
    <property type="match status" value="1"/>
</dbReference>